<organism evidence="9 10">
    <name type="scientific">Rehmannia glutinosa</name>
    <name type="common">Chinese foxglove</name>
    <dbReference type="NCBI Taxonomy" id="99300"/>
    <lineage>
        <taxon>Eukaryota</taxon>
        <taxon>Viridiplantae</taxon>
        <taxon>Streptophyta</taxon>
        <taxon>Embryophyta</taxon>
        <taxon>Tracheophyta</taxon>
        <taxon>Spermatophyta</taxon>
        <taxon>Magnoliopsida</taxon>
        <taxon>eudicotyledons</taxon>
        <taxon>Gunneridae</taxon>
        <taxon>Pentapetalae</taxon>
        <taxon>asterids</taxon>
        <taxon>lamiids</taxon>
        <taxon>Lamiales</taxon>
        <taxon>Orobanchaceae</taxon>
        <taxon>Rehmannieae</taxon>
        <taxon>Rehmannia</taxon>
    </lineage>
</organism>
<dbReference type="Pfam" id="PF04844">
    <property type="entry name" value="Ovate"/>
    <property type="match status" value="1"/>
</dbReference>
<evidence type="ECO:0000256" key="1">
    <source>
        <dbReference type="ARBA" id="ARBA00004123"/>
    </source>
</evidence>
<dbReference type="PANTHER" id="PTHR33057:SF219">
    <property type="entry name" value="TRANSCRIPTION REPRESSOR"/>
    <property type="match status" value="1"/>
</dbReference>
<dbReference type="InterPro" id="IPR006458">
    <property type="entry name" value="Ovate_C"/>
</dbReference>
<sequence length="246" mass="28340">MRLRSGSASSFSLAISHIRRHNDYHQHQSWHSRHGQRSQTPSLFFLNSIQICRPKDPSSLVKTPLPALTYYNSVDSESLDIKFPGFPDPPSSTPNHLSTKPNAGPSKITPLCYCSHSKSCTMHINAIRQRSVRTRRFKRFGSKDWKDGGIIITAPENEPREEKPVFMRLEDRKVNQSFVVVKRSVDPYKDFKKSMLEIIVEKQMFEPKELEQLLMSFLSLNSKLHHKDILKAFTEIRKEVFSGVSN</sequence>
<feature type="region of interest" description="Disordered" evidence="7">
    <location>
        <begin position="83"/>
        <end position="102"/>
    </location>
</feature>
<dbReference type="PANTHER" id="PTHR33057">
    <property type="entry name" value="TRANSCRIPTION REPRESSOR OFP7-RELATED"/>
    <property type="match status" value="1"/>
</dbReference>
<comment type="caution">
    <text evidence="9">The sequence shown here is derived from an EMBL/GenBank/DDBJ whole genome shotgun (WGS) entry which is preliminary data.</text>
</comment>
<dbReference type="EMBL" id="JABTTQ020003410">
    <property type="protein sequence ID" value="KAK6117802.1"/>
    <property type="molecule type" value="Genomic_DNA"/>
</dbReference>
<dbReference type="NCBIfam" id="TIGR01568">
    <property type="entry name" value="A_thal_3678"/>
    <property type="match status" value="1"/>
</dbReference>
<keyword evidence="5 6" id="KW-0539">Nucleus</keyword>
<evidence type="ECO:0000259" key="8">
    <source>
        <dbReference type="PROSITE" id="PS51754"/>
    </source>
</evidence>
<comment type="function">
    <text evidence="6">Transcriptional repressor that regulates multiple aspects of plant growth and development.</text>
</comment>
<comment type="subcellular location">
    <subcellularLocation>
        <location evidence="1 6">Nucleus</location>
    </subcellularLocation>
</comment>
<dbReference type="Proteomes" id="UP001318860">
    <property type="component" value="Unassembled WGS sequence"/>
</dbReference>
<evidence type="ECO:0000256" key="4">
    <source>
        <dbReference type="ARBA" id="ARBA00023163"/>
    </source>
</evidence>
<evidence type="ECO:0000256" key="2">
    <source>
        <dbReference type="ARBA" id="ARBA00022491"/>
    </source>
</evidence>
<evidence type="ECO:0000313" key="10">
    <source>
        <dbReference type="Proteomes" id="UP001318860"/>
    </source>
</evidence>
<dbReference type="InterPro" id="IPR038933">
    <property type="entry name" value="Ovate"/>
</dbReference>
<gene>
    <name evidence="9" type="ORF">DH2020_048459</name>
</gene>
<evidence type="ECO:0000256" key="7">
    <source>
        <dbReference type="SAM" id="MobiDB-lite"/>
    </source>
</evidence>
<evidence type="ECO:0000256" key="6">
    <source>
        <dbReference type="RuleBase" id="RU367028"/>
    </source>
</evidence>
<evidence type="ECO:0000256" key="3">
    <source>
        <dbReference type="ARBA" id="ARBA00023015"/>
    </source>
</evidence>
<protein>
    <recommendedName>
        <fullName evidence="6">Transcription repressor</fullName>
    </recommendedName>
    <alternativeName>
        <fullName evidence="6">Ovate family protein</fullName>
    </alternativeName>
</protein>
<keyword evidence="2 6" id="KW-0678">Repressor</keyword>
<dbReference type="PROSITE" id="PS51754">
    <property type="entry name" value="OVATE"/>
    <property type="match status" value="1"/>
</dbReference>
<keyword evidence="3 6" id="KW-0805">Transcription regulation</keyword>
<feature type="domain" description="OVATE" evidence="8">
    <location>
        <begin position="180"/>
        <end position="239"/>
    </location>
</feature>
<keyword evidence="10" id="KW-1185">Reference proteome</keyword>
<accession>A0ABR0U5L2</accession>
<name>A0ABR0U5L2_REHGL</name>
<reference evidence="9 10" key="1">
    <citation type="journal article" date="2021" name="Comput. Struct. Biotechnol. J.">
        <title>De novo genome assembly of the potent medicinal plant Rehmannia glutinosa using nanopore technology.</title>
        <authorList>
            <person name="Ma L."/>
            <person name="Dong C."/>
            <person name="Song C."/>
            <person name="Wang X."/>
            <person name="Zheng X."/>
            <person name="Niu Y."/>
            <person name="Chen S."/>
            <person name="Feng W."/>
        </authorList>
    </citation>
    <scope>NUCLEOTIDE SEQUENCE [LARGE SCALE GENOMIC DNA]</scope>
    <source>
        <strain evidence="9">DH-2019</strain>
    </source>
</reference>
<proteinExistence type="predicted"/>
<evidence type="ECO:0000313" key="9">
    <source>
        <dbReference type="EMBL" id="KAK6117802.1"/>
    </source>
</evidence>
<keyword evidence="4 6" id="KW-0804">Transcription</keyword>
<evidence type="ECO:0000256" key="5">
    <source>
        <dbReference type="ARBA" id="ARBA00023242"/>
    </source>
</evidence>